<evidence type="ECO:0000256" key="1">
    <source>
        <dbReference type="ARBA" id="ARBA00000900"/>
    </source>
</evidence>
<dbReference type="InterPro" id="IPR013083">
    <property type="entry name" value="Znf_RING/FYVE/PHD"/>
</dbReference>
<dbReference type="SUPFAM" id="SSF48371">
    <property type="entry name" value="ARM repeat"/>
    <property type="match status" value="1"/>
</dbReference>
<evidence type="ECO:0000256" key="3">
    <source>
        <dbReference type="ARBA" id="ARBA00012483"/>
    </source>
</evidence>
<name>A0AAD7L7G2_QUISA</name>
<sequence>MGTDVTEVVETVQNPCSFKVHRIMCTELMKLVDSVSRILPNIEAARPRCSSGLQSLCLLNQTLDKAKLHLQYCCESSRLYLAITGDVILSRFKKSRDLLEQSLSEIQNMVPVMLAVEISRRIDDLRCATFILDSAEEEAGRIVRQLLQQYSLTSDTMENSEIKTLHLAASLLCITSPKAILIEKRSIKKLLDKVSENDPTKKKILKYLLYLLKKHGNSIMGEQMEKGTAHGERSYGIQKYTHNSLENQSVGSELRMVHGQYEPHTVDLSRGVPPEELRCPISLRLMYDPVVIASGQTYERMWIQKWFDEGNDTCPKTKIKLAHLSLTPNVAMKDLISKWCTKYGVSILDPTVQQKDLHSWEASSNSIASFGSPMNDLHLQVDLSTMSFGSLDTSYGSESSQAKTADGLNLMLMRTSDNSHAAMHDADWVLLSKLPDLQWDSQCQVIEDVKNCLKGNDQAYHFVSSDNFVDPLIKFLMDANDLHDVKAQRAGAKLLLEFVSNCRNGLLYLKEDAFSMLANFLDSEVKEEALAITEVLSTHQYCRDKIGASNAAVGTILKILDSPSIEFQQQVIQILCNLSLNSEICSQIVSLEGIPKLVPFFNDSYLAGNCLYIMENLCNTEEGMVSVVETKGCISCVSERLETGSLEEQESAVAILLSLCSQRVQYCQLVMDEGVIPPLVNISINGSENANVTALELLRLLRDINYGDKQLFGSDHSASGDTINHSKENKSSKVSGFLGMRMSVFSRPSSLVSKKWMR</sequence>
<feature type="domain" description="U-box" evidence="7">
    <location>
        <begin position="272"/>
        <end position="346"/>
    </location>
</feature>
<organism evidence="8 9">
    <name type="scientific">Quillaja saponaria</name>
    <name type="common">Soap bark tree</name>
    <dbReference type="NCBI Taxonomy" id="32244"/>
    <lineage>
        <taxon>Eukaryota</taxon>
        <taxon>Viridiplantae</taxon>
        <taxon>Streptophyta</taxon>
        <taxon>Embryophyta</taxon>
        <taxon>Tracheophyta</taxon>
        <taxon>Spermatophyta</taxon>
        <taxon>Magnoliopsida</taxon>
        <taxon>eudicotyledons</taxon>
        <taxon>Gunneridae</taxon>
        <taxon>Pentapetalae</taxon>
        <taxon>rosids</taxon>
        <taxon>fabids</taxon>
        <taxon>Fabales</taxon>
        <taxon>Quillajaceae</taxon>
        <taxon>Quillaja</taxon>
    </lineage>
</organism>
<dbReference type="GO" id="GO:0061630">
    <property type="term" value="F:ubiquitin protein ligase activity"/>
    <property type="evidence" value="ECO:0007669"/>
    <property type="project" value="UniProtKB-EC"/>
</dbReference>
<accession>A0AAD7L7G2</accession>
<dbReference type="InterPro" id="IPR011989">
    <property type="entry name" value="ARM-like"/>
</dbReference>
<dbReference type="PANTHER" id="PTHR23315:SF240">
    <property type="entry name" value="U-BOX DOMAIN-CONTAINING PROTEIN 5"/>
    <property type="match status" value="1"/>
</dbReference>
<dbReference type="CDD" id="cd16664">
    <property type="entry name" value="RING-Ubox_PUB"/>
    <property type="match status" value="1"/>
</dbReference>
<evidence type="ECO:0000256" key="6">
    <source>
        <dbReference type="ARBA" id="ARBA00022786"/>
    </source>
</evidence>
<comment type="catalytic activity">
    <reaction evidence="1">
        <text>S-ubiquitinyl-[E2 ubiquitin-conjugating enzyme]-L-cysteine + [acceptor protein]-L-lysine = [E2 ubiquitin-conjugating enzyme]-L-cysteine + N(6)-ubiquitinyl-[acceptor protein]-L-lysine.</text>
        <dbReference type="EC" id="2.3.2.27"/>
    </reaction>
</comment>
<gene>
    <name evidence="8" type="ORF">O6P43_024773</name>
</gene>
<dbReference type="FunFam" id="3.30.40.10:FF:000114">
    <property type="entry name" value="RING-type E3 ubiquitin transferase"/>
    <property type="match status" value="1"/>
</dbReference>
<keyword evidence="9" id="KW-1185">Reference proteome</keyword>
<reference evidence="8" key="1">
    <citation type="journal article" date="2023" name="Science">
        <title>Elucidation of the pathway for biosynthesis of saponin adjuvants from the soapbark tree.</title>
        <authorList>
            <person name="Reed J."/>
            <person name="Orme A."/>
            <person name="El-Demerdash A."/>
            <person name="Owen C."/>
            <person name="Martin L.B.B."/>
            <person name="Misra R.C."/>
            <person name="Kikuchi S."/>
            <person name="Rejzek M."/>
            <person name="Martin A.C."/>
            <person name="Harkess A."/>
            <person name="Leebens-Mack J."/>
            <person name="Louveau T."/>
            <person name="Stephenson M.J."/>
            <person name="Osbourn A."/>
        </authorList>
    </citation>
    <scope>NUCLEOTIDE SEQUENCE</scope>
    <source>
        <strain evidence="8">S10</strain>
    </source>
</reference>
<comment type="pathway">
    <text evidence="2">Protein modification; protein ubiquitination.</text>
</comment>
<dbReference type="EC" id="2.3.2.27" evidence="3"/>
<dbReference type="GO" id="GO:0016567">
    <property type="term" value="P:protein ubiquitination"/>
    <property type="evidence" value="ECO:0007669"/>
    <property type="project" value="InterPro"/>
</dbReference>
<comment type="caution">
    <text evidence="8">The sequence shown here is derived from an EMBL/GenBank/DDBJ whole genome shotgun (WGS) entry which is preliminary data.</text>
</comment>
<dbReference type="AlphaFoldDB" id="A0AAD7L7G2"/>
<protein>
    <recommendedName>
        <fullName evidence="3">RING-type E3 ubiquitin transferase</fullName>
        <ecNumber evidence="3">2.3.2.27</ecNumber>
    </recommendedName>
</protein>
<dbReference type="SMART" id="SM00504">
    <property type="entry name" value="Ubox"/>
    <property type="match status" value="1"/>
</dbReference>
<dbReference type="InterPro" id="IPR045210">
    <property type="entry name" value="RING-Ubox_PUB"/>
</dbReference>
<evidence type="ECO:0000256" key="2">
    <source>
        <dbReference type="ARBA" id="ARBA00004906"/>
    </source>
</evidence>
<dbReference type="SUPFAM" id="SSF57850">
    <property type="entry name" value="RING/U-box"/>
    <property type="match status" value="1"/>
</dbReference>
<dbReference type="Gene3D" id="3.30.40.10">
    <property type="entry name" value="Zinc/RING finger domain, C3HC4 (zinc finger)"/>
    <property type="match status" value="1"/>
</dbReference>
<dbReference type="EMBL" id="JARAOO010000010">
    <property type="protein sequence ID" value="KAJ7953016.1"/>
    <property type="molecule type" value="Genomic_DNA"/>
</dbReference>
<evidence type="ECO:0000259" key="7">
    <source>
        <dbReference type="PROSITE" id="PS51698"/>
    </source>
</evidence>
<dbReference type="Proteomes" id="UP001163823">
    <property type="component" value="Chromosome 10"/>
</dbReference>
<dbReference type="InterPro" id="IPR016024">
    <property type="entry name" value="ARM-type_fold"/>
</dbReference>
<evidence type="ECO:0000313" key="8">
    <source>
        <dbReference type="EMBL" id="KAJ7953016.1"/>
    </source>
</evidence>
<dbReference type="PROSITE" id="PS51698">
    <property type="entry name" value="U_BOX"/>
    <property type="match status" value="1"/>
</dbReference>
<dbReference type="PANTHER" id="PTHR23315">
    <property type="entry name" value="U BOX DOMAIN-CONTAINING"/>
    <property type="match status" value="1"/>
</dbReference>
<dbReference type="Pfam" id="PF04564">
    <property type="entry name" value="U-box"/>
    <property type="match status" value="1"/>
</dbReference>
<evidence type="ECO:0000313" key="9">
    <source>
        <dbReference type="Proteomes" id="UP001163823"/>
    </source>
</evidence>
<evidence type="ECO:0000256" key="5">
    <source>
        <dbReference type="ARBA" id="ARBA00022737"/>
    </source>
</evidence>
<proteinExistence type="predicted"/>
<dbReference type="KEGG" id="qsa:O6P43_024773"/>
<dbReference type="InterPro" id="IPR003613">
    <property type="entry name" value="Ubox_domain"/>
</dbReference>
<keyword evidence="4 8" id="KW-0808">Transferase</keyword>
<keyword evidence="6" id="KW-0833">Ubl conjugation pathway</keyword>
<evidence type="ECO:0000256" key="4">
    <source>
        <dbReference type="ARBA" id="ARBA00022679"/>
    </source>
</evidence>
<dbReference type="Gene3D" id="1.25.10.10">
    <property type="entry name" value="Leucine-rich Repeat Variant"/>
    <property type="match status" value="2"/>
</dbReference>
<keyword evidence="5" id="KW-0677">Repeat</keyword>